<keyword evidence="5 7" id="KW-1133">Transmembrane helix</keyword>
<dbReference type="SUPFAM" id="SSF161098">
    <property type="entry name" value="MetI-like"/>
    <property type="match status" value="1"/>
</dbReference>
<dbReference type="AlphaFoldDB" id="A0AAD1NW73"/>
<evidence type="ECO:0000256" key="5">
    <source>
        <dbReference type="ARBA" id="ARBA00022989"/>
    </source>
</evidence>
<evidence type="ECO:0000256" key="2">
    <source>
        <dbReference type="ARBA" id="ARBA00022448"/>
    </source>
</evidence>
<reference evidence="10" key="1">
    <citation type="submission" date="2021-06" db="EMBL/GenBank/DDBJ databases">
        <title>Genome sequence of Cutibacterium modestum strain KB17-24694.</title>
        <authorList>
            <person name="Dekio I."/>
            <person name="Asahina A."/>
            <person name="Nishida M."/>
        </authorList>
    </citation>
    <scope>NUCLEOTIDE SEQUENCE</scope>
    <source>
        <strain evidence="10">KB17-24694</strain>
    </source>
</reference>
<dbReference type="PANTHER" id="PTHR30193">
    <property type="entry name" value="ABC TRANSPORTER PERMEASE PROTEIN"/>
    <property type="match status" value="1"/>
</dbReference>
<dbReference type="InterPro" id="IPR035906">
    <property type="entry name" value="MetI-like_sf"/>
</dbReference>
<feature type="transmembrane region" description="Helical" evidence="7">
    <location>
        <begin position="32"/>
        <end position="58"/>
    </location>
</feature>
<feature type="domain" description="ABC transmembrane type-1" evidence="9">
    <location>
        <begin position="88"/>
        <end position="297"/>
    </location>
</feature>
<dbReference type="GO" id="GO:0005886">
    <property type="term" value="C:plasma membrane"/>
    <property type="evidence" value="ECO:0007669"/>
    <property type="project" value="UniProtKB-SubCell"/>
</dbReference>
<dbReference type="Proteomes" id="UP000825072">
    <property type="component" value="Chromosome 1"/>
</dbReference>
<evidence type="ECO:0000256" key="7">
    <source>
        <dbReference type="RuleBase" id="RU363032"/>
    </source>
</evidence>
<organism evidence="10 11">
    <name type="scientific">Cutibacterium modestum</name>
    <dbReference type="NCBI Taxonomy" id="2559073"/>
    <lineage>
        <taxon>Bacteria</taxon>
        <taxon>Bacillati</taxon>
        <taxon>Actinomycetota</taxon>
        <taxon>Actinomycetes</taxon>
        <taxon>Propionibacteriales</taxon>
        <taxon>Propionibacteriaceae</taxon>
        <taxon>Cutibacterium</taxon>
    </lineage>
</organism>
<evidence type="ECO:0000313" key="11">
    <source>
        <dbReference type="Proteomes" id="UP000825072"/>
    </source>
</evidence>
<dbReference type="Gene3D" id="1.10.3720.10">
    <property type="entry name" value="MetI-like"/>
    <property type="match status" value="1"/>
</dbReference>
<keyword evidence="6 7" id="KW-0472">Membrane</keyword>
<evidence type="ECO:0000256" key="8">
    <source>
        <dbReference type="SAM" id="MobiDB-lite"/>
    </source>
</evidence>
<sequence length="304" mass="33573">MSSATLTLRRAQTARPNADGHRGFHRRNWSGWLYVVPSLVIMMLIAFTPIVMSAYLSFTSYDVFTSPKWIGLDNYVVMLRDENFWSALRNTAIFTVIAVPLQVMIPMLLADFLANHTGRKFSQIARSVLFIPVVASMVLVGTVWQYMLSPDGGFFNWVIAKVGMEPQNFLGKPVSALVAVSLVTVWKNIGYFLVLFYAGVMDIPTEQYEAAKVDGAGGVKRFWHVTVPGLKPVVVLSTIWSFQVFDIVYSMTGGGPGGATTTIVMSVFQGIRSFDLGYSSAIAMALLVVVLVVAIVQRACFRED</sequence>
<proteinExistence type="inferred from homology"/>
<evidence type="ECO:0000256" key="4">
    <source>
        <dbReference type="ARBA" id="ARBA00022692"/>
    </source>
</evidence>
<dbReference type="Pfam" id="PF00528">
    <property type="entry name" value="BPD_transp_1"/>
    <property type="match status" value="1"/>
</dbReference>
<feature type="transmembrane region" description="Helical" evidence="7">
    <location>
        <begin position="174"/>
        <end position="200"/>
    </location>
</feature>
<feature type="transmembrane region" description="Helical" evidence="7">
    <location>
        <begin position="221"/>
        <end position="242"/>
    </location>
</feature>
<evidence type="ECO:0000313" key="10">
    <source>
        <dbReference type="EMBL" id="BCY25266.1"/>
    </source>
</evidence>
<evidence type="ECO:0000256" key="6">
    <source>
        <dbReference type="ARBA" id="ARBA00023136"/>
    </source>
</evidence>
<dbReference type="GO" id="GO:0055085">
    <property type="term" value="P:transmembrane transport"/>
    <property type="evidence" value="ECO:0007669"/>
    <property type="project" value="InterPro"/>
</dbReference>
<accession>A0AAD1NW73</accession>
<dbReference type="RefSeq" id="WP_227431974.1">
    <property type="nucleotide sequence ID" value="NZ_AP024747.1"/>
</dbReference>
<feature type="transmembrane region" description="Helical" evidence="7">
    <location>
        <begin position="92"/>
        <end position="115"/>
    </location>
</feature>
<dbReference type="InterPro" id="IPR000515">
    <property type="entry name" value="MetI-like"/>
</dbReference>
<gene>
    <name evidence="10" type="ORF">KB1_12560</name>
</gene>
<comment type="subcellular location">
    <subcellularLocation>
        <location evidence="1 7">Cell membrane</location>
        <topology evidence="1 7">Multi-pass membrane protein</topology>
    </subcellularLocation>
</comment>
<dbReference type="PROSITE" id="PS50928">
    <property type="entry name" value="ABC_TM1"/>
    <property type="match status" value="1"/>
</dbReference>
<name>A0AAD1NW73_9ACTN</name>
<dbReference type="GeneID" id="92880672"/>
<feature type="transmembrane region" description="Helical" evidence="7">
    <location>
        <begin position="127"/>
        <end position="147"/>
    </location>
</feature>
<protein>
    <submittedName>
        <fullName evidence="10">Sugar ABC transporter permease</fullName>
    </submittedName>
</protein>
<dbReference type="PANTHER" id="PTHR30193:SF37">
    <property type="entry name" value="INNER MEMBRANE ABC TRANSPORTER PERMEASE PROTEIN YCJO"/>
    <property type="match status" value="1"/>
</dbReference>
<dbReference type="EMBL" id="AP024747">
    <property type="protein sequence ID" value="BCY25266.1"/>
    <property type="molecule type" value="Genomic_DNA"/>
</dbReference>
<keyword evidence="4 7" id="KW-0812">Transmembrane</keyword>
<dbReference type="CDD" id="cd06261">
    <property type="entry name" value="TM_PBP2"/>
    <property type="match status" value="1"/>
</dbReference>
<feature type="region of interest" description="Disordered" evidence="8">
    <location>
        <begin position="1"/>
        <end position="22"/>
    </location>
</feature>
<evidence type="ECO:0000259" key="9">
    <source>
        <dbReference type="PROSITE" id="PS50928"/>
    </source>
</evidence>
<dbReference type="SUPFAM" id="SSF160964">
    <property type="entry name" value="MalF N-terminal region-like"/>
    <property type="match status" value="1"/>
</dbReference>
<keyword evidence="3" id="KW-1003">Cell membrane</keyword>
<evidence type="ECO:0000256" key="1">
    <source>
        <dbReference type="ARBA" id="ARBA00004651"/>
    </source>
</evidence>
<evidence type="ECO:0000256" key="3">
    <source>
        <dbReference type="ARBA" id="ARBA00022475"/>
    </source>
</evidence>
<dbReference type="InterPro" id="IPR051393">
    <property type="entry name" value="ABC_transporter_permease"/>
</dbReference>
<comment type="similarity">
    <text evidence="7">Belongs to the binding-protein-dependent transport system permease family.</text>
</comment>
<feature type="transmembrane region" description="Helical" evidence="7">
    <location>
        <begin position="276"/>
        <end position="296"/>
    </location>
</feature>
<keyword evidence="2 7" id="KW-0813">Transport</keyword>